<dbReference type="PROSITE" id="PS51318">
    <property type="entry name" value="TAT"/>
    <property type="match status" value="1"/>
</dbReference>
<dbReference type="SUPFAM" id="SSF53850">
    <property type="entry name" value="Periplasmic binding protein-like II"/>
    <property type="match status" value="1"/>
</dbReference>
<proteinExistence type="predicted"/>
<dbReference type="NCBIfam" id="TIGR02122">
    <property type="entry name" value="TRAP_TAXI"/>
    <property type="match status" value="1"/>
</dbReference>
<dbReference type="PANTHER" id="PTHR42941:SF1">
    <property type="entry name" value="SLL1037 PROTEIN"/>
    <property type="match status" value="1"/>
</dbReference>
<name>A0A3P4AWC3_9BURK</name>
<dbReference type="InterPro" id="IPR006311">
    <property type="entry name" value="TAT_signal"/>
</dbReference>
<sequence length="330" mass="34634">MKKLSILPAFDARRRTLLTASAAGVAASMFGIPAFAQQKFINVLTGGQSGVYYPLGVALGQIYAKAIPGAKTSVQATKASAENLNLLQAGRGEIAFTLADALSDAWKGEKEAGFKEPLGKLRAIAGIYSNYIQIIASKASGIKTLADLKGKRISVGAPRSGTELNARAVLKAAGLTYKDFSKVEYLPFGESVELIKNRQLDVTLQSAGLGVASIRDLATSVEIVVVPVSQDVVAKIGDPAYQATTIPANTYTGQTADVPSIAIRNFLVSHQGVPDDIAYGMTKALFENLDQMVAAHSAAKAIDRASAMGGTSVPFHPGALKYYKEVGLAK</sequence>
<accession>A0A3P4AWC3</accession>
<dbReference type="Pfam" id="PF16868">
    <property type="entry name" value="NMT1_3"/>
    <property type="match status" value="1"/>
</dbReference>
<protein>
    <submittedName>
        <fullName evidence="1">ABC transporter, phosphonate, periplasmic substrate-binding protein</fullName>
    </submittedName>
</protein>
<dbReference type="PANTHER" id="PTHR42941">
    <property type="entry name" value="SLL1037 PROTEIN"/>
    <property type="match status" value="1"/>
</dbReference>
<dbReference type="InterPro" id="IPR011852">
    <property type="entry name" value="TRAP_TAXI"/>
</dbReference>
<dbReference type="Proteomes" id="UP000277294">
    <property type="component" value="Unassembled WGS sequence"/>
</dbReference>
<dbReference type="Gene3D" id="3.40.190.10">
    <property type="entry name" value="Periplasmic binding protein-like II"/>
    <property type="match status" value="2"/>
</dbReference>
<organism evidence="1 2">
    <name type="scientific">Pigmentiphaga humi</name>
    <dbReference type="NCBI Taxonomy" id="2478468"/>
    <lineage>
        <taxon>Bacteria</taxon>
        <taxon>Pseudomonadati</taxon>
        <taxon>Pseudomonadota</taxon>
        <taxon>Betaproteobacteria</taxon>
        <taxon>Burkholderiales</taxon>
        <taxon>Alcaligenaceae</taxon>
        <taxon>Pigmentiphaga</taxon>
    </lineage>
</organism>
<dbReference type="AlphaFoldDB" id="A0A3P4AWC3"/>
<keyword evidence="2" id="KW-1185">Reference proteome</keyword>
<evidence type="ECO:0000313" key="1">
    <source>
        <dbReference type="EMBL" id="VCU68337.1"/>
    </source>
</evidence>
<reference evidence="1 2" key="1">
    <citation type="submission" date="2018-10" db="EMBL/GenBank/DDBJ databases">
        <authorList>
            <person name="Criscuolo A."/>
        </authorList>
    </citation>
    <scope>NUCLEOTIDE SEQUENCE [LARGE SCALE GENOMIC DNA]</scope>
    <source>
        <strain evidence="1">DnA1</strain>
    </source>
</reference>
<dbReference type="CDD" id="cd13567">
    <property type="entry name" value="PBP2_TtGluBP"/>
    <property type="match status" value="1"/>
</dbReference>
<evidence type="ECO:0000313" key="2">
    <source>
        <dbReference type="Proteomes" id="UP000277294"/>
    </source>
</evidence>
<gene>
    <name evidence="1" type="ORF">PIGHUM_00388</name>
</gene>
<dbReference type="RefSeq" id="WP_425466659.1">
    <property type="nucleotide sequence ID" value="NZ_UWPJ01000005.1"/>
</dbReference>
<dbReference type="EMBL" id="UWPJ01000005">
    <property type="protein sequence ID" value="VCU68337.1"/>
    <property type="molecule type" value="Genomic_DNA"/>
</dbReference>